<reference evidence="6" key="1">
    <citation type="journal article" date="2014" name="Nat. Commun.">
        <title>The emerging biofuel crop Camelina sativa retains a highly undifferentiated hexaploid genome structure.</title>
        <authorList>
            <person name="Kagale S."/>
            <person name="Koh C."/>
            <person name="Nixon J."/>
            <person name="Bollina V."/>
            <person name="Clarke W.E."/>
            <person name="Tuteja R."/>
            <person name="Spillane C."/>
            <person name="Robinson S.J."/>
            <person name="Links M.G."/>
            <person name="Clarke C."/>
            <person name="Higgins E.E."/>
            <person name="Huebert T."/>
            <person name="Sharpe A.G."/>
            <person name="Parkin I.A."/>
        </authorList>
    </citation>
    <scope>NUCLEOTIDE SEQUENCE [LARGE SCALE GENOMIC DNA]</scope>
    <source>
        <strain evidence="6">cv. DH55</strain>
    </source>
</reference>
<dbReference type="PANTHER" id="PTHR31973">
    <property type="entry name" value="POLYPROTEIN, PUTATIVE-RELATED"/>
    <property type="match status" value="1"/>
</dbReference>
<accession>A0ABM0XF51</accession>
<keyword evidence="3" id="KW-0862">Zinc</keyword>
<evidence type="ECO:0000313" key="6">
    <source>
        <dbReference type="Proteomes" id="UP000694864"/>
    </source>
</evidence>
<evidence type="ECO:0000256" key="2">
    <source>
        <dbReference type="ARBA" id="ARBA00022771"/>
    </source>
</evidence>
<keyword evidence="6" id="KW-1185">Reference proteome</keyword>
<evidence type="ECO:0000256" key="1">
    <source>
        <dbReference type="ARBA" id="ARBA00022723"/>
    </source>
</evidence>
<sequence>MYRKKDFAAEYARIKKRNRGCWEYLEEIGVENWSRAHFAGERYNLMSSNIAESLNNALIPARGSPVVALLEFSRKMLARWFESRRKKILRTVGDIPIAVERELLKRFKGGLGMGVLAVGEWDFEVTSKDGKQFLVSVKDKTCSCMEFQKLKFPCTHAMAAAHDRGLEYMTLVGQMYRISTWTPTVGTSILHVQDPAEVSCLLESSDNEETTRETPEVAHPLCRRGNNKSRQPNKCGRCGGFGHNRVTCTAPLR</sequence>
<keyword evidence="1" id="KW-0479">Metal-binding</keyword>
<feature type="domain" description="SWIM-type" evidence="5">
    <location>
        <begin position="133"/>
        <end position="165"/>
    </location>
</feature>
<dbReference type="GeneID" id="104763351"/>
<gene>
    <name evidence="7" type="primary">LOC104763351</name>
</gene>
<evidence type="ECO:0000256" key="4">
    <source>
        <dbReference type="PROSITE-ProRule" id="PRU00325"/>
    </source>
</evidence>
<dbReference type="Pfam" id="PF04434">
    <property type="entry name" value="SWIM"/>
    <property type="match status" value="1"/>
</dbReference>
<protein>
    <submittedName>
        <fullName evidence="7">Uncharacterized protein LOC104763351</fullName>
    </submittedName>
</protein>
<keyword evidence="2 4" id="KW-0863">Zinc-finger</keyword>
<organism evidence="6 7">
    <name type="scientific">Camelina sativa</name>
    <name type="common">False flax</name>
    <name type="synonym">Myagrum sativum</name>
    <dbReference type="NCBI Taxonomy" id="90675"/>
    <lineage>
        <taxon>Eukaryota</taxon>
        <taxon>Viridiplantae</taxon>
        <taxon>Streptophyta</taxon>
        <taxon>Embryophyta</taxon>
        <taxon>Tracheophyta</taxon>
        <taxon>Spermatophyta</taxon>
        <taxon>Magnoliopsida</taxon>
        <taxon>eudicotyledons</taxon>
        <taxon>Gunneridae</taxon>
        <taxon>Pentapetalae</taxon>
        <taxon>rosids</taxon>
        <taxon>malvids</taxon>
        <taxon>Brassicales</taxon>
        <taxon>Brassicaceae</taxon>
        <taxon>Camelineae</taxon>
        <taxon>Camelina</taxon>
    </lineage>
</organism>
<dbReference type="InterPro" id="IPR007527">
    <property type="entry name" value="Znf_SWIM"/>
</dbReference>
<dbReference type="RefSeq" id="XP_010485036.1">
    <property type="nucleotide sequence ID" value="XM_010486734.1"/>
</dbReference>
<dbReference type="InterPro" id="IPR006564">
    <property type="entry name" value="Znf_PMZ"/>
</dbReference>
<evidence type="ECO:0000259" key="5">
    <source>
        <dbReference type="PROSITE" id="PS50966"/>
    </source>
</evidence>
<dbReference type="PANTHER" id="PTHR31973:SF195">
    <property type="entry name" value="MUDR FAMILY TRANSPOSASE"/>
    <property type="match status" value="1"/>
</dbReference>
<dbReference type="Proteomes" id="UP000694864">
    <property type="component" value="Chromosome 18"/>
</dbReference>
<evidence type="ECO:0000256" key="3">
    <source>
        <dbReference type="ARBA" id="ARBA00022833"/>
    </source>
</evidence>
<name>A0ABM0XF51_CAMSA</name>
<proteinExistence type="predicted"/>
<evidence type="ECO:0000313" key="7">
    <source>
        <dbReference type="RefSeq" id="XP_010485036.1"/>
    </source>
</evidence>
<dbReference type="SMART" id="SM00575">
    <property type="entry name" value="ZnF_PMZ"/>
    <property type="match status" value="1"/>
</dbReference>
<reference evidence="7" key="2">
    <citation type="submission" date="2025-08" db="UniProtKB">
        <authorList>
            <consortium name="RefSeq"/>
        </authorList>
    </citation>
    <scope>IDENTIFICATION</scope>
    <source>
        <tissue evidence="7">Leaf</tissue>
    </source>
</reference>
<dbReference type="PROSITE" id="PS50966">
    <property type="entry name" value="ZF_SWIM"/>
    <property type="match status" value="1"/>
</dbReference>